<keyword evidence="2" id="KW-1185">Reference proteome</keyword>
<dbReference type="AlphaFoldDB" id="A0A1I0E5Z1"/>
<gene>
    <name evidence="1" type="ORF">SAMN02583745_02244</name>
</gene>
<dbReference type="Proteomes" id="UP000242642">
    <property type="component" value="Unassembled WGS sequence"/>
</dbReference>
<evidence type="ECO:0008006" key="3">
    <source>
        <dbReference type="Google" id="ProtNLM"/>
    </source>
</evidence>
<protein>
    <recommendedName>
        <fullName evidence="3">AsmA family protein</fullName>
    </recommendedName>
</protein>
<dbReference type="RefSeq" id="WP_093321077.1">
    <property type="nucleotide sequence ID" value="NZ_FOHV01000023.1"/>
</dbReference>
<dbReference type="EMBL" id="FOHV01000023">
    <property type="protein sequence ID" value="SET40063.1"/>
    <property type="molecule type" value="Genomic_DNA"/>
</dbReference>
<name>A0A1I0E5Z1_9GAMM</name>
<organism evidence="1 2">
    <name type="scientific">Thorsellia anophelis DSM 18579</name>
    <dbReference type="NCBI Taxonomy" id="1123402"/>
    <lineage>
        <taxon>Bacteria</taxon>
        <taxon>Pseudomonadati</taxon>
        <taxon>Pseudomonadota</taxon>
        <taxon>Gammaproteobacteria</taxon>
        <taxon>Enterobacterales</taxon>
        <taxon>Thorselliaceae</taxon>
        <taxon>Thorsellia</taxon>
    </lineage>
</organism>
<proteinExistence type="predicted"/>
<sequence>MRFYTKASIIVLTLILVSILFLYAMPQTKQLGPLFAKIVSSHAGYQVKFTDVQHSFSQKDTLTVNNVEIKSNSGDIILSAEKLVLRIKNWTQISDNLDFKLIYVENGIINVDKIINETSIKSDSLQLKNIRATTNVNGLKIQATGLTAQVSPWNNNEYNWLLHDNDLALSAKTIRVFPSSDSLSNEFQIDGILNNIRSTLGDRFEFKNIILKSKRLEDVIFINELGLDWLEGSITAKARIQPQKKWFFDYLYIDNITHHINLSIDEIINSIKPTYVFKQATFTNSTLSGKDWNLENVYIDLKNLEFDSNQLQGMNNEEKPTGDISLTADKLTCRDLNLDDANLILSLKDNAWSIKQASANLLEGYIATTGHYDIIENSLILDSMVANNFNLNLQSLPEELLVFTQALTRVKVLTISTLQLKNISIHSIQDFLPWQIKNITLDGKSLKIIDNYNKGFHSGYFSSVINDLSINSIDFSIGASFQVLADKSKILVHALKAATDKGVIEIPSISIDRQKPANLKFNLNAQSIDRSIFERWYWPKLPLSHAQGDLVNFELEANGIIPDNLSNTLSQLSTQKRSELTFNLVNSLQLSGVLSVSNTAEHGLSDLRYSLTQTLLNGEVIETNYQEQPSVNHLKELLVINQNANLSQKLAMQAQIEKQIYDQIDLLFGEYETILNTKIEQKLNKLRTAPFFESQSD</sequence>
<reference evidence="2" key="1">
    <citation type="submission" date="2016-10" db="EMBL/GenBank/DDBJ databases">
        <authorList>
            <person name="Varghese N."/>
            <person name="Submissions S."/>
        </authorList>
    </citation>
    <scope>NUCLEOTIDE SEQUENCE [LARGE SCALE GENOMIC DNA]</scope>
    <source>
        <strain evidence="2">DSM 18579</strain>
    </source>
</reference>
<dbReference type="OrthoDB" id="7053268at2"/>
<evidence type="ECO:0000313" key="1">
    <source>
        <dbReference type="EMBL" id="SET40063.1"/>
    </source>
</evidence>
<accession>A0A1I0E5Z1</accession>
<evidence type="ECO:0000313" key="2">
    <source>
        <dbReference type="Proteomes" id="UP000242642"/>
    </source>
</evidence>